<feature type="non-terminal residue" evidence="12">
    <location>
        <position position="1"/>
    </location>
</feature>
<dbReference type="PANTHER" id="PTHR10339:SF25">
    <property type="entry name" value="SECRETED EXOENZYME S"/>
    <property type="match status" value="1"/>
</dbReference>
<evidence type="ECO:0000256" key="8">
    <source>
        <dbReference type="ARBA" id="ARBA00023026"/>
    </source>
</evidence>
<feature type="non-terminal residue" evidence="12">
    <location>
        <position position="288"/>
    </location>
</feature>
<evidence type="ECO:0000256" key="5">
    <source>
        <dbReference type="ARBA" id="ARBA00022676"/>
    </source>
</evidence>
<dbReference type="GO" id="GO:0005576">
    <property type="term" value="C:extracellular region"/>
    <property type="evidence" value="ECO:0007669"/>
    <property type="project" value="UniProtKB-SubCell"/>
</dbReference>
<dbReference type="GO" id="GO:0106274">
    <property type="term" value="F:NAD+-protein-arginine ADP-ribosyltransferase activity"/>
    <property type="evidence" value="ECO:0007669"/>
    <property type="project" value="UniProtKB-EC"/>
</dbReference>
<keyword evidence="4" id="KW-0800">Toxin</keyword>
<keyword evidence="6 10" id="KW-0808">Transferase</keyword>
<accession>A0A815U1G4</accession>
<keyword evidence="10" id="KW-0520">NAD</keyword>
<dbReference type="SUPFAM" id="SSF56399">
    <property type="entry name" value="ADP-ribosylation"/>
    <property type="match status" value="1"/>
</dbReference>
<sequence>EKTEVLLALIRAINENKDYTNDNTTQHKLRFSDIEDKSNRKLMPIQGYANEPLVPIEQAVEPLVSIIHDVMNQALWAKWKCDNPPANQLTTDQSAAIRLYSMEWEPQNKCLYFVLNATLRDENRQKLKPWFRYLKLLLTALSRLPSSHRTVYRGVKRDLRSEYRREQMVYWWGFSSCTCRMDVLSNEQFLGSISARTLFTIECDSGKDIRQHSVYQNEDEILLPPGRQFEVIACLPQGKDLCIIQLKETKSPVRLVELVPEITTTTTTSNTNSGFGQSPTFPFEIDQH</sequence>
<keyword evidence="10" id="KW-0521">NADP</keyword>
<dbReference type="Pfam" id="PF01129">
    <property type="entry name" value="ART"/>
    <property type="match status" value="1"/>
</dbReference>
<comment type="subcellular location">
    <subcellularLocation>
        <location evidence="1">Secreted</location>
    </subcellularLocation>
</comment>
<evidence type="ECO:0000256" key="1">
    <source>
        <dbReference type="ARBA" id="ARBA00004613"/>
    </source>
</evidence>
<comment type="similarity">
    <text evidence="2 10">Belongs to the Arg-specific ADP-ribosyltransferase family.</text>
</comment>
<dbReference type="PANTHER" id="PTHR10339">
    <property type="entry name" value="ADP-RIBOSYLTRANSFERASE"/>
    <property type="match status" value="1"/>
</dbReference>
<evidence type="ECO:0000256" key="4">
    <source>
        <dbReference type="ARBA" id="ARBA00022656"/>
    </source>
</evidence>
<proteinExistence type="inferred from homology"/>
<evidence type="ECO:0000313" key="13">
    <source>
        <dbReference type="Proteomes" id="UP000663860"/>
    </source>
</evidence>
<dbReference type="Proteomes" id="UP000663860">
    <property type="component" value="Unassembled WGS sequence"/>
</dbReference>
<organism evidence="12 13">
    <name type="scientific">Adineta steineri</name>
    <dbReference type="NCBI Taxonomy" id="433720"/>
    <lineage>
        <taxon>Eukaryota</taxon>
        <taxon>Metazoa</taxon>
        <taxon>Spiralia</taxon>
        <taxon>Gnathifera</taxon>
        <taxon>Rotifera</taxon>
        <taxon>Eurotatoria</taxon>
        <taxon>Bdelloidea</taxon>
        <taxon>Adinetida</taxon>
        <taxon>Adinetidae</taxon>
        <taxon>Adineta</taxon>
    </lineage>
</organism>
<comment type="caution">
    <text evidence="12">The sequence shown here is derived from an EMBL/GenBank/DDBJ whole genome shotgun (WGS) entry which is preliminary data.</text>
</comment>
<keyword evidence="5 10" id="KW-0328">Glycosyltransferase</keyword>
<dbReference type="GO" id="GO:0090729">
    <property type="term" value="F:toxin activity"/>
    <property type="evidence" value="ECO:0007669"/>
    <property type="project" value="UniProtKB-KW"/>
</dbReference>
<gene>
    <name evidence="12" type="ORF">IZO911_LOCUS45432</name>
</gene>
<evidence type="ECO:0000256" key="6">
    <source>
        <dbReference type="ARBA" id="ARBA00022679"/>
    </source>
</evidence>
<name>A0A815U1G4_9BILA</name>
<dbReference type="InterPro" id="IPR050999">
    <property type="entry name" value="ADP-ribosyltransferase_ARG"/>
</dbReference>
<evidence type="ECO:0000256" key="10">
    <source>
        <dbReference type="RuleBase" id="RU361228"/>
    </source>
</evidence>
<keyword evidence="3" id="KW-0964">Secreted</keyword>
<evidence type="ECO:0000256" key="7">
    <source>
        <dbReference type="ARBA" id="ARBA00022695"/>
    </source>
</evidence>
<evidence type="ECO:0000256" key="2">
    <source>
        <dbReference type="ARBA" id="ARBA00009558"/>
    </source>
</evidence>
<protein>
    <recommendedName>
        <fullName evidence="10">NAD(P)(+)--arginine ADP-ribosyltransferase</fullName>
        <ecNumber evidence="10">2.4.2.31</ecNumber>
    </recommendedName>
    <alternativeName>
        <fullName evidence="10">Mono(ADP-ribosyl)transferase</fullName>
    </alternativeName>
</protein>
<dbReference type="InterPro" id="IPR000768">
    <property type="entry name" value="ART"/>
</dbReference>
<dbReference type="EMBL" id="CAJNOE010004230">
    <property type="protein sequence ID" value="CAF1510518.1"/>
    <property type="molecule type" value="Genomic_DNA"/>
</dbReference>
<dbReference type="PROSITE" id="PS51996">
    <property type="entry name" value="TR_MART"/>
    <property type="match status" value="1"/>
</dbReference>
<keyword evidence="7" id="KW-0548">Nucleotidyltransferase</keyword>
<dbReference type="EC" id="2.4.2.31" evidence="10"/>
<evidence type="ECO:0000256" key="9">
    <source>
        <dbReference type="ARBA" id="ARBA00047597"/>
    </source>
</evidence>
<evidence type="ECO:0000313" key="12">
    <source>
        <dbReference type="EMBL" id="CAF1510518.1"/>
    </source>
</evidence>
<keyword evidence="8" id="KW-0843">Virulence</keyword>
<dbReference type="Gene3D" id="3.90.176.10">
    <property type="entry name" value="Toxin ADP-ribosyltransferase, Chain A, domain 1"/>
    <property type="match status" value="1"/>
</dbReference>
<feature type="region of interest" description="Disordered" evidence="11">
    <location>
        <begin position="266"/>
        <end position="288"/>
    </location>
</feature>
<dbReference type="GO" id="GO:0003950">
    <property type="term" value="F:NAD+ poly-ADP-ribosyltransferase activity"/>
    <property type="evidence" value="ECO:0007669"/>
    <property type="project" value="TreeGrafter"/>
</dbReference>
<dbReference type="GO" id="GO:0016779">
    <property type="term" value="F:nucleotidyltransferase activity"/>
    <property type="evidence" value="ECO:0007669"/>
    <property type="project" value="UniProtKB-KW"/>
</dbReference>
<evidence type="ECO:0000256" key="11">
    <source>
        <dbReference type="SAM" id="MobiDB-lite"/>
    </source>
</evidence>
<comment type="catalytic activity">
    <reaction evidence="9 10">
        <text>L-arginyl-[protein] + NAD(+) = N(omega)-(ADP-D-ribosyl)-L-arginyl-[protein] + nicotinamide + H(+)</text>
        <dbReference type="Rhea" id="RHEA:19149"/>
        <dbReference type="Rhea" id="RHEA-COMP:10532"/>
        <dbReference type="Rhea" id="RHEA-COMP:15087"/>
        <dbReference type="ChEBI" id="CHEBI:15378"/>
        <dbReference type="ChEBI" id="CHEBI:17154"/>
        <dbReference type="ChEBI" id="CHEBI:29965"/>
        <dbReference type="ChEBI" id="CHEBI:57540"/>
        <dbReference type="ChEBI" id="CHEBI:142554"/>
        <dbReference type="EC" id="2.4.2.31"/>
    </reaction>
</comment>
<reference evidence="12" key="1">
    <citation type="submission" date="2021-02" db="EMBL/GenBank/DDBJ databases">
        <authorList>
            <person name="Nowell W R."/>
        </authorList>
    </citation>
    <scope>NUCLEOTIDE SEQUENCE</scope>
</reference>
<evidence type="ECO:0000256" key="3">
    <source>
        <dbReference type="ARBA" id="ARBA00022525"/>
    </source>
</evidence>
<dbReference type="AlphaFoldDB" id="A0A815U1G4"/>